<evidence type="ECO:0000256" key="7">
    <source>
        <dbReference type="ARBA" id="ARBA00022777"/>
    </source>
</evidence>
<evidence type="ECO:0000313" key="16">
    <source>
        <dbReference type="Proteomes" id="UP000001514"/>
    </source>
</evidence>
<dbReference type="Proteomes" id="UP000001514">
    <property type="component" value="Unassembled WGS sequence"/>
</dbReference>
<dbReference type="HOGENOM" id="CLU_064400_1_1_1"/>
<proteinExistence type="inferred from homology"/>
<dbReference type="SUPFAM" id="SSF52540">
    <property type="entry name" value="P-loop containing nucleoside triphosphate hydrolases"/>
    <property type="match status" value="1"/>
</dbReference>
<dbReference type="STRING" id="88036.D8QTW0"/>
<evidence type="ECO:0000256" key="10">
    <source>
        <dbReference type="ARBA" id="ARBA00048254"/>
    </source>
</evidence>
<feature type="binding site" evidence="12">
    <location>
        <position position="160"/>
    </location>
    <ligand>
        <name>substrate</name>
    </ligand>
</feature>
<accession>D8QTW0</accession>
<dbReference type="Pfam" id="PF00265">
    <property type="entry name" value="TK"/>
    <property type="match status" value="1"/>
</dbReference>
<dbReference type="KEGG" id="smo:SELMODRAFT_403348"/>
<gene>
    <name evidence="15" type="ORF">SELMODRAFT_403348</name>
</gene>
<evidence type="ECO:0000256" key="6">
    <source>
        <dbReference type="ARBA" id="ARBA00022741"/>
    </source>
</evidence>
<evidence type="ECO:0000256" key="3">
    <source>
        <dbReference type="ARBA" id="ARBA00022634"/>
    </source>
</evidence>
<dbReference type="GO" id="GO:0005524">
    <property type="term" value="F:ATP binding"/>
    <property type="evidence" value="ECO:0007669"/>
    <property type="project" value="UniProtKB-KW"/>
</dbReference>
<dbReference type="PANTHER" id="PTHR11441">
    <property type="entry name" value="THYMIDINE KINASE"/>
    <property type="match status" value="1"/>
</dbReference>
<evidence type="ECO:0000256" key="13">
    <source>
        <dbReference type="RuleBase" id="RU000544"/>
    </source>
</evidence>
<dbReference type="GO" id="GO:0046872">
    <property type="term" value="F:metal ion binding"/>
    <property type="evidence" value="ECO:0007669"/>
    <property type="project" value="UniProtKB-KW"/>
</dbReference>
<keyword evidence="3 13" id="KW-0237">DNA synthesis</keyword>
<dbReference type="GO" id="GO:0006950">
    <property type="term" value="P:response to stress"/>
    <property type="evidence" value="ECO:0007669"/>
    <property type="project" value="UniProtKB-ARBA"/>
</dbReference>
<dbReference type="FunCoup" id="D8QTW0">
    <property type="interactions" value="776"/>
</dbReference>
<dbReference type="SUPFAM" id="SSF57716">
    <property type="entry name" value="Glucocorticoid receptor-like (DNA-binding domain)"/>
    <property type="match status" value="1"/>
</dbReference>
<dbReference type="Gene3D" id="3.30.60.20">
    <property type="match status" value="1"/>
</dbReference>
<evidence type="ECO:0000256" key="4">
    <source>
        <dbReference type="ARBA" id="ARBA00022679"/>
    </source>
</evidence>
<dbReference type="GO" id="GO:0004797">
    <property type="term" value="F:thymidine kinase activity"/>
    <property type="evidence" value="ECO:0000318"/>
    <property type="project" value="GO_Central"/>
</dbReference>
<dbReference type="EC" id="2.7.1.21" evidence="2 13"/>
<evidence type="ECO:0000256" key="11">
    <source>
        <dbReference type="PIRSR" id="PIRSR035805-1"/>
    </source>
</evidence>
<comment type="similarity">
    <text evidence="1 14">Belongs to the thymidine kinase family.</text>
</comment>
<evidence type="ECO:0000313" key="15">
    <source>
        <dbReference type="EMBL" id="EFJ37183.1"/>
    </source>
</evidence>
<dbReference type="PANTHER" id="PTHR11441:SF0">
    <property type="entry name" value="THYMIDINE KINASE, CYTOSOLIC"/>
    <property type="match status" value="1"/>
</dbReference>
<dbReference type="FunFam" id="3.40.50.300:FF:000948">
    <property type="entry name" value="Thymidine kinase"/>
    <property type="match status" value="1"/>
</dbReference>
<dbReference type="GO" id="GO:0046104">
    <property type="term" value="P:thymidine metabolic process"/>
    <property type="evidence" value="ECO:0000318"/>
    <property type="project" value="GO_Central"/>
</dbReference>
<dbReference type="Gramene" id="EFJ37183">
    <property type="protein sequence ID" value="EFJ37183"/>
    <property type="gene ID" value="SELMODRAFT_403348"/>
</dbReference>
<evidence type="ECO:0000256" key="12">
    <source>
        <dbReference type="PIRSR" id="PIRSR035805-2"/>
    </source>
</evidence>
<evidence type="ECO:0000256" key="9">
    <source>
        <dbReference type="ARBA" id="ARBA00022840"/>
    </source>
</evidence>
<evidence type="ECO:0000256" key="1">
    <source>
        <dbReference type="ARBA" id="ARBA00007587"/>
    </source>
</evidence>
<keyword evidence="8" id="KW-0862">Zinc</keyword>
<dbReference type="InterPro" id="IPR027417">
    <property type="entry name" value="P-loop_NTPase"/>
</dbReference>
<dbReference type="Gene3D" id="3.40.50.300">
    <property type="entry name" value="P-loop containing nucleotide triphosphate hydrolases"/>
    <property type="match status" value="1"/>
</dbReference>
<evidence type="ECO:0000256" key="2">
    <source>
        <dbReference type="ARBA" id="ARBA00012118"/>
    </source>
</evidence>
<dbReference type="eggNOG" id="KOG3125">
    <property type="taxonomic scope" value="Eukaryota"/>
</dbReference>
<name>D8QTW0_SELML</name>
<keyword evidence="16" id="KW-1185">Reference proteome</keyword>
<evidence type="ECO:0000256" key="14">
    <source>
        <dbReference type="RuleBase" id="RU004165"/>
    </source>
</evidence>
<evidence type="ECO:0000256" key="8">
    <source>
        <dbReference type="ARBA" id="ARBA00022833"/>
    </source>
</evidence>
<dbReference type="CDD" id="cd01983">
    <property type="entry name" value="SIMIBI"/>
    <property type="match status" value="1"/>
</dbReference>
<sequence length="204" mass="22291">MFAGKTTVLLQRIQAEADAGRRVALVKSDKDTRYGLGCIVSHSGKKMHCAAVASLSDFKSHKPELYAQAEIIGIDEAQFFDDLLSFCQSAADWDGKTLIVAGLDGDFLRQRFGSALDLVPLADSVTKLSSRCEICGRAAAFTFRKTDDRRKEVIGGADIYMPVCRKHYVNGQFAMEAARSVVLESHSPQRDPCSSSPERKLAIG</sequence>
<organism evidence="16">
    <name type="scientific">Selaginella moellendorffii</name>
    <name type="common">Spikemoss</name>
    <dbReference type="NCBI Taxonomy" id="88036"/>
    <lineage>
        <taxon>Eukaryota</taxon>
        <taxon>Viridiplantae</taxon>
        <taxon>Streptophyta</taxon>
        <taxon>Embryophyta</taxon>
        <taxon>Tracheophyta</taxon>
        <taxon>Lycopodiopsida</taxon>
        <taxon>Selaginellales</taxon>
        <taxon>Selaginellaceae</taxon>
        <taxon>Selaginella</taxon>
    </lineage>
</organism>
<dbReference type="OMA" id="ATHSKMT"/>
<feature type="active site" description="Proton acceptor" evidence="11">
    <location>
        <position position="76"/>
    </location>
</feature>
<dbReference type="InterPro" id="IPR001267">
    <property type="entry name" value="Thymidine_kinase"/>
</dbReference>
<dbReference type="GO" id="GO:0042802">
    <property type="term" value="F:identical protein binding"/>
    <property type="evidence" value="ECO:0007669"/>
    <property type="project" value="UniProtKB-ARBA"/>
</dbReference>
<dbReference type="EMBL" id="GL377566">
    <property type="protein sequence ID" value="EFJ37183.1"/>
    <property type="molecule type" value="Genomic_DNA"/>
</dbReference>
<dbReference type="GO" id="GO:0071897">
    <property type="term" value="P:DNA biosynthetic process"/>
    <property type="evidence" value="ECO:0007669"/>
    <property type="project" value="UniProtKB-KW"/>
</dbReference>
<reference evidence="15 16" key="1">
    <citation type="journal article" date="2011" name="Science">
        <title>The Selaginella genome identifies genetic changes associated with the evolution of vascular plants.</title>
        <authorList>
            <person name="Banks J.A."/>
            <person name="Nishiyama T."/>
            <person name="Hasebe M."/>
            <person name="Bowman J.L."/>
            <person name="Gribskov M."/>
            <person name="dePamphilis C."/>
            <person name="Albert V.A."/>
            <person name="Aono N."/>
            <person name="Aoyama T."/>
            <person name="Ambrose B.A."/>
            <person name="Ashton N.W."/>
            <person name="Axtell M.J."/>
            <person name="Barker E."/>
            <person name="Barker M.S."/>
            <person name="Bennetzen J.L."/>
            <person name="Bonawitz N.D."/>
            <person name="Chapple C."/>
            <person name="Cheng C."/>
            <person name="Correa L.G."/>
            <person name="Dacre M."/>
            <person name="DeBarry J."/>
            <person name="Dreyer I."/>
            <person name="Elias M."/>
            <person name="Engstrom E.M."/>
            <person name="Estelle M."/>
            <person name="Feng L."/>
            <person name="Finet C."/>
            <person name="Floyd S.K."/>
            <person name="Frommer W.B."/>
            <person name="Fujita T."/>
            <person name="Gramzow L."/>
            <person name="Gutensohn M."/>
            <person name="Harholt J."/>
            <person name="Hattori M."/>
            <person name="Heyl A."/>
            <person name="Hirai T."/>
            <person name="Hiwatashi Y."/>
            <person name="Ishikawa M."/>
            <person name="Iwata M."/>
            <person name="Karol K.G."/>
            <person name="Koehler B."/>
            <person name="Kolukisaoglu U."/>
            <person name="Kubo M."/>
            <person name="Kurata T."/>
            <person name="Lalonde S."/>
            <person name="Li K."/>
            <person name="Li Y."/>
            <person name="Litt A."/>
            <person name="Lyons E."/>
            <person name="Manning G."/>
            <person name="Maruyama T."/>
            <person name="Michael T.P."/>
            <person name="Mikami K."/>
            <person name="Miyazaki S."/>
            <person name="Morinaga S."/>
            <person name="Murata T."/>
            <person name="Mueller-Roeber B."/>
            <person name="Nelson D.R."/>
            <person name="Obara M."/>
            <person name="Oguri Y."/>
            <person name="Olmstead R.G."/>
            <person name="Onodera N."/>
            <person name="Petersen B.L."/>
            <person name="Pils B."/>
            <person name="Prigge M."/>
            <person name="Rensing S.A."/>
            <person name="Riano-Pachon D.M."/>
            <person name="Roberts A.W."/>
            <person name="Sato Y."/>
            <person name="Scheller H.V."/>
            <person name="Schulz B."/>
            <person name="Schulz C."/>
            <person name="Shakirov E.V."/>
            <person name="Shibagaki N."/>
            <person name="Shinohara N."/>
            <person name="Shippen D.E."/>
            <person name="Soerensen I."/>
            <person name="Sotooka R."/>
            <person name="Sugimoto N."/>
            <person name="Sugita M."/>
            <person name="Sumikawa N."/>
            <person name="Tanurdzic M."/>
            <person name="Theissen G."/>
            <person name="Ulvskov P."/>
            <person name="Wakazuki S."/>
            <person name="Weng J.K."/>
            <person name="Willats W.W."/>
            <person name="Wipf D."/>
            <person name="Wolf P.G."/>
            <person name="Yang L."/>
            <person name="Zimmer A.D."/>
            <person name="Zhu Q."/>
            <person name="Mitros T."/>
            <person name="Hellsten U."/>
            <person name="Loque D."/>
            <person name="Otillar R."/>
            <person name="Salamov A."/>
            <person name="Schmutz J."/>
            <person name="Shapiro H."/>
            <person name="Lindquist E."/>
            <person name="Lucas S."/>
            <person name="Rokhsar D."/>
            <person name="Grigoriev I.V."/>
        </authorList>
    </citation>
    <scope>NUCLEOTIDE SEQUENCE [LARGE SCALE GENOMIC DNA]</scope>
</reference>
<keyword evidence="6 13" id="KW-0547">Nucleotide-binding</keyword>
<keyword evidence="7 13" id="KW-0418">Kinase</keyword>
<dbReference type="FunFam" id="3.30.60.20:FF:000051">
    <property type="entry name" value="Thymidine kinase"/>
    <property type="match status" value="1"/>
</dbReference>
<dbReference type="PROSITE" id="PS00603">
    <property type="entry name" value="TK_CELLULAR_TYPE"/>
    <property type="match status" value="1"/>
</dbReference>
<dbReference type="AlphaFoldDB" id="D8QTW0"/>
<keyword evidence="4 13" id="KW-0808">Transferase</keyword>
<dbReference type="OrthoDB" id="439028at2759"/>
<evidence type="ECO:0000256" key="5">
    <source>
        <dbReference type="ARBA" id="ARBA00022723"/>
    </source>
</evidence>
<keyword evidence="9 13" id="KW-0067">ATP-binding</keyword>
<protein>
    <recommendedName>
        <fullName evidence="2 13">Thymidine kinase</fullName>
        <ecNumber evidence="2 13">2.7.1.21</ecNumber>
    </recommendedName>
</protein>
<dbReference type="InterPro" id="IPR020633">
    <property type="entry name" value="Thymidine_kinase_CS"/>
</dbReference>
<keyword evidence="5" id="KW-0479">Metal-binding</keyword>
<comment type="catalytic activity">
    <reaction evidence="10 13">
        <text>thymidine + ATP = dTMP + ADP + H(+)</text>
        <dbReference type="Rhea" id="RHEA:19129"/>
        <dbReference type="ChEBI" id="CHEBI:15378"/>
        <dbReference type="ChEBI" id="CHEBI:17748"/>
        <dbReference type="ChEBI" id="CHEBI:30616"/>
        <dbReference type="ChEBI" id="CHEBI:63528"/>
        <dbReference type="ChEBI" id="CHEBI:456216"/>
        <dbReference type="EC" id="2.7.1.21"/>
    </reaction>
</comment>
<dbReference type="PIRSF" id="PIRSF035805">
    <property type="entry name" value="TK_cell"/>
    <property type="match status" value="1"/>
</dbReference>
<dbReference type="InParanoid" id="D8QTW0"/>